<organism evidence="2 3">
    <name type="scientific">Jimgerdemannia flammicorona</name>
    <dbReference type="NCBI Taxonomy" id="994334"/>
    <lineage>
        <taxon>Eukaryota</taxon>
        <taxon>Fungi</taxon>
        <taxon>Fungi incertae sedis</taxon>
        <taxon>Mucoromycota</taxon>
        <taxon>Mucoromycotina</taxon>
        <taxon>Endogonomycetes</taxon>
        <taxon>Endogonales</taxon>
        <taxon>Endogonaceae</taxon>
        <taxon>Jimgerdemannia</taxon>
    </lineage>
</organism>
<evidence type="ECO:0000313" key="3">
    <source>
        <dbReference type="Proteomes" id="UP000268093"/>
    </source>
</evidence>
<feature type="compositionally biased region" description="Low complexity" evidence="1">
    <location>
        <begin position="131"/>
        <end position="159"/>
    </location>
</feature>
<comment type="caution">
    <text evidence="2">The sequence shown here is derived from an EMBL/GenBank/DDBJ whole genome shotgun (WGS) entry which is preliminary data.</text>
</comment>
<dbReference type="EMBL" id="RBNI01028344">
    <property type="protein sequence ID" value="RUO95560.1"/>
    <property type="molecule type" value="Genomic_DNA"/>
</dbReference>
<reference evidence="2 3" key="1">
    <citation type="journal article" date="2018" name="New Phytol.">
        <title>Phylogenomics of Endogonaceae and evolution of mycorrhizas within Mucoromycota.</title>
        <authorList>
            <person name="Chang Y."/>
            <person name="Desiro A."/>
            <person name="Na H."/>
            <person name="Sandor L."/>
            <person name="Lipzen A."/>
            <person name="Clum A."/>
            <person name="Barry K."/>
            <person name="Grigoriev I.V."/>
            <person name="Martin F.M."/>
            <person name="Stajich J.E."/>
            <person name="Smith M.E."/>
            <person name="Bonito G."/>
            <person name="Spatafora J.W."/>
        </authorList>
    </citation>
    <scope>NUCLEOTIDE SEQUENCE [LARGE SCALE GENOMIC DNA]</scope>
    <source>
        <strain evidence="2 3">GMNB39</strain>
    </source>
</reference>
<keyword evidence="3" id="KW-1185">Reference proteome</keyword>
<gene>
    <name evidence="2" type="ORF">BC936DRAFT_143754</name>
</gene>
<sequence length="168" mass="18598">MMPSNQRPAIAKDLSLDLPTSTSAFVIPSFIIHLVHPPKSIKTFRHPPYIVYQPYSFVRHPFSVHHSVVHHPPCPTPIQTVHMSSIAHIHQSDIHLSNVHVHRDGNSRFITALAIIFCTPLRNNNDVSNDTTTTTPTPTTTTIPTMTRTTTTTPTLTTTDGDDHGGDD</sequence>
<dbReference type="Proteomes" id="UP000268093">
    <property type="component" value="Unassembled WGS sequence"/>
</dbReference>
<evidence type="ECO:0000313" key="2">
    <source>
        <dbReference type="EMBL" id="RUO95560.1"/>
    </source>
</evidence>
<evidence type="ECO:0000256" key="1">
    <source>
        <dbReference type="SAM" id="MobiDB-lite"/>
    </source>
</evidence>
<dbReference type="AlphaFoldDB" id="A0A432ZYM8"/>
<feature type="region of interest" description="Disordered" evidence="1">
    <location>
        <begin position="126"/>
        <end position="168"/>
    </location>
</feature>
<name>A0A432ZYM8_9FUNG</name>
<proteinExistence type="predicted"/>
<protein>
    <submittedName>
        <fullName evidence="2">Uncharacterized protein</fullName>
    </submittedName>
</protein>
<accession>A0A432ZYM8</accession>